<keyword evidence="3" id="KW-1185">Reference proteome</keyword>
<dbReference type="PANTHER" id="PTHR33877:SF1">
    <property type="entry name" value="TYPE IV METHYL-DIRECTED RESTRICTION ENZYME ECOKMCRA"/>
    <property type="match status" value="1"/>
</dbReference>
<proteinExistence type="predicted"/>
<dbReference type="Proteomes" id="UP000626697">
    <property type="component" value="Unassembled WGS sequence"/>
</dbReference>
<dbReference type="CDD" id="cd00085">
    <property type="entry name" value="HNHc"/>
    <property type="match status" value="1"/>
</dbReference>
<dbReference type="InterPro" id="IPR052892">
    <property type="entry name" value="NA-targeting_endonuclease"/>
</dbReference>
<dbReference type="InterPro" id="IPR003615">
    <property type="entry name" value="HNH_nuc"/>
</dbReference>
<comment type="caution">
    <text evidence="2">The sequence shown here is derived from an EMBL/GenBank/DDBJ whole genome shotgun (WGS) entry which is preliminary data.</text>
</comment>
<evidence type="ECO:0000313" key="3">
    <source>
        <dbReference type="Proteomes" id="UP000626697"/>
    </source>
</evidence>
<dbReference type="Gene3D" id="1.10.30.50">
    <property type="match status" value="1"/>
</dbReference>
<evidence type="ECO:0000259" key="1">
    <source>
        <dbReference type="SMART" id="SM00507"/>
    </source>
</evidence>
<gene>
    <name evidence="2" type="ORF">HNP81_002907</name>
</gene>
<dbReference type="RefSeq" id="WP_182503045.1">
    <property type="nucleotide sequence ID" value="NZ_JACJHX010000008.1"/>
</dbReference>
<organism evidence="2 3">
    <name type="scientific">Peribacillus huizhouensis</name>
    <dbReference type="NCBI Taxonomy" id="1501239"/>
    <lineage>
        <taxon>Bacteria</taxon>
        <taxon>Bacillati</taxon>
        <taxon>Bacillota</taxon>
        <taxon>Bacilli</taxon>
        <taxon>Bacillales</taxon>
        <taxon>Bacillaceae</taxon>
        <taxon>Peribacillus</taxon>
    </lineage>
</organism>
<name>A0ABR6CRG2_9BACI</name>
<dbReference type="Pfam" id="PF01844">
    <property type="entry name" value="HNH"/>
    <property type="match status" value="1"/>
</dbReference>
<reference evidence="2 3" key="1">
    <citation type="submission" date="2020-08" db="EMBL/GenBank/DDBJ databases">
        <title>Genomic Encyclopedia of Type Strains, Phase IV (KMG-IV): sequencing the most valuable type-strain genomes for metagenomic binning, comparative biology and taxonomic classification.</title>
        <authorList>
            <person name="Goeker M."/>
        </authorList>
    </citation>
    <scope>NUCLEOTIDE SEQUENCE [LARGE SCALE GENOMIC DNA]</scope>
    <source>
        <strain evidence="2 3">DSM 105481</strain>
    </source>
</reference>
<sequence length="272" mass="31862">MTLKEEHLALTSGLSLAGIAVDYFYRDVAQSSFFEYRDEIIESVLKPNKTTAVHYYLADIQYRLKGIKSIFEDLDDMSEGYNLMVRMLKDAKLYPNTNIQSPDFEQCDDNNGHFDCKCKPIIETWIEYISDNLDKVNELIIHSAFQFIFQDRKFLHDFHVELADFIEGEIDNIKEKYPQFVTSKDRLKRQYFPEWLKSAVFYRDKGTCTICRRDLSNLIRNQNQIHIDHIVPLNIFGSNDASNMQLLCEKCNTTKGDRNTDTSSVNVPFWNE</sequence>
<accession>A0ABR6CRG2</accession>
<feature type="domain" description="HNH nuclease" evidence="1">
    <location>
        <begin position="195"/>
        <end position="253"/>
    </location>
</feature>
<dbReference type="SMART" id="SM00507">
    <property type="entry name" value="HNHc"/>
    <property type="match status" value="1"/>
</dbReference>
<protein>
    <recommendedName>
        <fullName evidence="1">HNH nuclease domain-containing protein</fullName>
    </recommendedName>
</protein>
<dbReference type="InterPro" id="IPR002711">
    <property type="entry name" value="HNH"/>
</dbReference>
<dbReference type="EMBL" id="JACJHX010000008">
    <property type="protein sequence ID" value="MBA9027617.1"/>
    <property type="molecule type" value="Genomic_DNA"/>
</dbReference>
<dbReference type="PANTHER" id="PTHR33877">
    <property type="entry name" value="SLL1193 PROTEIN"/>
    <property type="match status" value="1"/>
</dbReference>
<evidence type="ECO:0000313" key="2">
    <source>
        <dbReference type="EMBL" id="MBA9027617.1"/>
    </source>
</evidence>